<protein>
    <recommendedName>
        <fullName evidence="2">FAD dependent oxidoreductase domain-containing protein</fullName>
    </recommendedName>
</protein>
<dbReference type="PANTHER" id="PTHR13847:SF284">
    <property type="entry name" value="FAD DEPENDENT OXIDOREDUCTASE DOMAIN-CONTAINING PROTEIN"/>
    <property type="match status" value="1"/>
</dbReference>
<dbReference type="STRING" id="576137.A0A1L7WNE4"/>
<evidence type="ECO:0000259" key="2">
    <source>
        <dbReference type="Pfam" id="PF01266"/>
    </source>
</evidence>
<dbReference type="InterPro" id="IPR006076">
    <property type="entry name" value="FAD-dep_OxRdtase"/>
</dbReference>
<dbReference type="GO" id="GO:0005737">
    <property type="term" value="C:cytoplasm"/>
    <property type="evidence" value="ECO:0007669"/>
    <property type="project" value="TreeGrafter"/>
</dbReference>
<dbReference type="Gene3D" id="3.30.9.10">
    <property type="entry name" value="D-Amino Acid Oxidase, subunit A, domain 2"/>
    <property type="match status" value="1"/>
</dbReference>
<dbReference type="InterPro" id="IPR036188">
    <property type="entry name" value="FAD/NAD-bd_sf"/>
</dbReference>
<dbReference type="PANTHER" id="PTHR13847">
    <property type="entry name" value="SARCOSINE DEHYDROGENASE-RELATED"/>
    <property type="match status" value="1"/>
</dbReference>
<dbReference type="Gene3D" id="3.50.50.60">
    <property type="entry name" value="FAD/NAD(P)-binding domain"/>
    <property type="match status" value="1"/>
</dbReference>
<dbReference type="OrthoDB" id="429143at2759"/>
<accession>A0A1L7WNE4</accession>
<evidence type="ECO:0000313" key="3">
    <source>
        <dbReference type="EMBL" id="CZR54288.1"/>
    </source>
</evidence>
<reference evidence="3 4" key="1">
    <citation type="submission" date="2016-03" db="EMBL/GenBank/DDBJ databases">
        <authorList>
            <person name="Ploux O."/>
        </authorList>
    </citation>
    <scope>NUCLEOTIDE SEQUENCE [LARGE SCALE GENOMIC DNA]</scope>
    <source>
        <strain evidence="3 4">UAMH 11012</strain>
    </source>
</reference>
<feature type="domain" description="FAD dependent oxidoreductase" evidence="2">
    <location>
        <begin position="42"/>
        <end position="426"/>
    </location>
</feature>
<keyword evidence="4" id="KW-1185">Reference proteome</keyword>
<proteinExistence type="predicted"/>
<dbReference type="SUPFAM" id="SSF51905">
    <property type="entry name" value="FAD/NAD(P)-binding domain"/>
    <property type="match status" value="1"/>
</dbReference>
<dbReference type="Proteomes" id="UP000184330">
    <property type="component" value="Unassembled WGS sequence"/>
</dbReference>
<sequence>MTQTKIPVGLPRPHPTKAYWQTPPLPISDHRSTPNLPKTSKYVIVGSGITGTSIAWKILQEEPGASITILEARQACSGATGRNGGHCRAGNYLKFKHYLQQFGLEEVLKMEALEEVNVKNVGNFIKEHEIGCDLRDVETVDIFTDQPGWEEALEALKAREEAFDGRVEAKVLTKHRVWSAKETREELLVPAGVGAISFPAYALSPYKFICGLLGMCLKKGLNIQTNTPVVEVARAHASKKWVVHTERGEIVAQKVILATNAYTAALYPPLVEAIIPTRGQVAAIRPGSSIINNPALKITMGLNSAESGDYMQSRAEQFSGAGDIIIGGGRRLGTPRGENGEQPVLDDATIHPDVSEYLTHAAAKYFGRDNWGEDGKMLQEWTRIMGYTFDQCPLIGEAPGQEGLWVCAGFHGHGMATTFQSAEALVGLLMGREKEVDKWMPENYRLSRVTKRTR</sequence>
<dbReference type="Pfam" id="PF01266">
    <property type="entry name" value="DAO"/>
    <property type="match status" value="1"/>
</dbReference>
<evidence type="ECO:0000256" key="1">
    <source>
        <dbReference type="SAM" id="MobiDB-lite"/>
    </source>
</evidence>
<dbReference type="AlphaFoldDB" id="A0A1L7WNE4"/>
<dbReference type="EMBL" id="FJOG01000005">
    <property type="protein sequence ID" value="CZR54288.1"/>
    <property type="molecule type" value="Genomic_DNA"/>
</dbReference>
<gene>
    <name evidence="3" type="ORF">PAC_04171</name>
</gene>
<name>A0A1L7WNE4_9HELO</name>
<feature type="region of interest" description="Disordered" evidence="1">
    <location>
        <begin position="1"/>
        <end position="33"/>
    </location>
</feature>
<organism evidence="3 4">
    <name type="scientific">Phialocephala subalpina</name>
    <dbReference type="NCBI Taxonomy" id="576137"/>
    <lineage>
        <taxon>Eukaryota</taxon>
        <taxon>Fungi</taxon>
        <taxon>Dikarya</taxon>
        <taxon>Ascomycota</taxon>
        <taxon>Pezizomycotina</taxon>
        <taxon>Leotiomycetes</taxon>
        <taxon>Helotiales</taxon>
        <taxon>Mollisiaceae</taxon>
        <taxon>Phialocephala</taxon>
        <taxon>Phialocephala fortinii species complex</taxon>
    </lineage>
</organism>
<evidence type="ECO:0000313" key="4">
    <source>
        <dbReference type="Proteomes" id="UP000184330"/>
    </source>
</evidence>